<dbReference type="AlphaFoldDB" id="A0A8R1Y5P8"/>
<dbReference type="EMBL" id="CMVM020000190">
    <property type="status" value="NOT_ANNOTATED_CDS"/>
    <property type="molecule type" value="Genomic_DNA"/>
</dbReference>
<protein>
    <submittedName>
        <fullName evidence="2">Uncharacterized protein</fullName>
    </submittedName>
</protein>
<keyword evidence="3" id="KW-1185">Reference proteome</keyword>
<dbReference type="EnsemblMetazoa" id="OVOC7222.1">
    <property type="protein sequence ID" value="OVOC7222.1"/>
    <property type="gene ID" value="WBGene00244031"/>
</dbReference>
<reference evidence="2" key="2">
    <citation type="submission" date="2022-06" db="UniProtKB">
        <authorList>
            <consortium name="EnsemblMetazoa"/>
        </authorList>
    </citation>
    <scope>IDENTIFICATION</scope>
</reference>
<keyword evidence="1" id="KW-0812">Transmembrane</keyword>
<dbReference type="Proteomes" id="UP000024404">
    <property type="component" value="Unassembled WGS sequence"/>
</dbReference>
<proteinExistence type="predicted"/>
<evidence type="ECO:0000313" key="2">
    <source>
        <dbReference type="EnsemblMetazoa" id="OVOC7222.1"/>
    </source>
</evidence>
<reference evidence="3" key="1">
    <citation type="submission" date="2013-10" db="EMBL/GenBank/DDBJ databases">
        <title>Genome sequencing of Onchocerca volvulus.</title>
        <authorList>
            <person name="Cotton J."/>
            <person name="Tsai J."/>
            <person name="Stanley E."/>
            <person name="Tracey A."/>
            <person name="Holroyd N."/>
            <person name="Lustigman S."/>
            <person name="Berriman M."/>
        </authorList>
    </citation>
    <scope>NUCLEOTIDE SEQUENCE</scope>
</reference>
<keyword evidence="1" id="KW-1133">Transmembrane helix</keyword>
<evidence type="ECO:0000256" key="1">
    <source>
        <dbReference type="SAM" id="Phobius"/>
    </source>
</evidence>
<keyword evidence="1" id="KW-0472">Membrane</keyword>
<name>A0A8R1Y5P8_ONCVO</name>
<evidence type="ECO:0000313" key="3">
    <source>
        <dbReference type="Proteomes" id="UP000024404"/>
    </source>
</evidence>
<sequence length="85" mass="9409">MVTELDTQRKLLSSFSDDCSLVVQWLLGCLVIVQVVARWLLSITQMVIRRRSLNGCSVVAQGIVQVVVHKRLLSDCSVGAQVIAR</sequence>
<accession>A0A8R1Y5P8</accession>
<organism evidence="2 3">
    <name type="scientific">Onchocerca volvulus</name>
    <dbReference type="NCBI Taxonomy" id="6282"/>
    <lineage>
        <taxon>Eukaryota</taxon>
        <taxon>Metazoa</taxon>
        <taxon>Ecdysozoa</taxon>
        <taxon>Nematoda</taxon>
        <taxon>Chromadorea</taxon>
        <taxon>Rhabditida</taxon>
        <taxon>Spirurina</taxon>
        <taxon>Spiruromorpha</taxon>
        <taxon>Filarioidea</taxon>
        <taxon>Onchocercidae</taxon>
        <taxon>Onchocerca</taxon>
    </lineage>
</organism>
<feature type="transmembrane region" description="Helical" evidence="1">
    <location>
        <begin position="22"/>
        <end position="41"/>
    </location>
</feature>